<organism evidence="2 3">
    <name type="scientific">Kibdelosporangium aridum</name>
    <dbReference type="NCBI Taxonomy" id="2030"/>
    <lineage>
        <taxon>Bacteria</taxon>
        <taxon>Bacillati</taxon>
        <taxon>Actinomycetota</taxon>
        <taxon>Actinomycetes</taxon>
        <taxon>Pseudonocardiales</taxon>
        <taxon>Pseudonocardiaceae</taxon>
        <taxon>Kibdelosporangium</taxon>
    </lineage>
</organism>
<accession>A0A1W2E8K9</accession>
<dbReference type="EMBL" id="FWXV01000003">
    <property type="protein sequence ID" value="SMD05646.1"/>
    <property type="molecule type" value="Genomic_DNA"/>
</dbReference>
<dbReference type="SUPFAM" id="SSF54427">
    <property type="entry name" value="NTF2-like"/>
    <property type="match status" value="1"/>
</dbReference>
<feature type="domain" description="SnoaL-like" evidence="1">
    <location>
        <begin position="22"/>
        <end position="111"/>
    </location>
</feature>
<dbReference type="RefSeq" id="WP_084428407.1">
    <property type="nucleotide sequence ID" value="NZ_FWXV01000003.1"/>
</dbReference>
<evidence type="ECO:0000313" key="3">
    <source>
        <dbReference type="Proteomes" id="UP000192674"/>
    </source>
</evidence>
<dbReference type="OrthoDB" id="3681559at2"/>
<dbReference type="Gene3D" id="3.10.450.50">
    <property type="match status" value="1"/>
</dbReference>
<dbReference type="InterPro" id="IPR032710">
    <property type="entry name" value="NTF2-like_dom_sf"/>
</dbReference>
<protein>
    <recommendedName>
        <fullName evidence="1">SnoaL-like domain-containing protein</fullName>
    </recommendedName>
</protein>
<dbReference type="Pfam" id="PF12680">
    <property type="entry name" value="SnoaL_2"/>
    <property type="match status" value="1"/>
</dbReference>
<sequence length="131" mass="14497">MTPREAFGKMRDYWLTGTEHYIWAPDLVVETPFGATKRISGAETFREIARAGRAALPVTFTACNTIAIHDTIDPEVIVVEYELVGTVHATGEEQSAQFIGVLRVRNGKVVLWREYQDTARIAAALSQGSTD</sequence>
<gene>
    <name evidence="2" type="ORF">SAMN05661093_03989</name>
</gene>
<evidence type="ECO:0000313" key="2">
    <source>
        <dbReference type="EMBL" id="SMD05646.1"/>
    </source>
</evidence>
<name>A0A1W2E8K9_KIBAR</name>
<evidence type="ECO:0000259" key="1">
    <source>
        <dbReference type="Pfam" id="PF12680"/>
    </source>
</evidence>
<keyword evidence="3" id="KW-1185">Reference proteome</keyword>
<dbReference type="Proteomes" id="UP000192674">
    <property type="component" value="Unassembled WGS sequence"/>
</dbReference>
<dbReference type="InterPro" id="IPR037401">
    <property type="entry name" value="SnoaL-like"/>
</dbReference>
<dbReference type="AlphaFoldDB" id="A0A1W2E8K9"/>
<reference evidence="2 3" key="1">
    <citation type="submission" date="2017-04" db="EMBL/GenBank/DDBJ databases">
        <authorList>
            <person name="Afonso C.L."/>
            <person name="Miller P.J."/>
            <person name="Scott M.A."/>
            <person name="Spackman E."/>
            <person name="Goraichik I."/>
            <person name="Dimitrov K.M."/>
            <person name="Suarez D.L."/>
            <person name="Swayne D.E."/>
        </authorList>
    </citation>
    <scope>NUCLEOTIDE SEQUENCE [LARGE SCALE GENOMIC DNA]</scope>
    <source>
        <strain evidence="2 3">DSM 43828</strain>
    </source>
</reference>
<proteinExistence type="predicted"/>